<keyword evidence="3" id="KW-1185">Reference proteome</keyword>
<protein>
    <recommendedName>
        <fullName evidence="4">DUF4189 domain-containing protein</fullName>
    </recommendedName>
</protein>
<reference evidence="2 3" key="1">
    <citation type="submission" date="2015-11" db="EMBL/GenBank/DDBJ databases">
        <title>Genomic analysis of 38 Legionella species identifies large and diverse effector repertoires.</title>
        <authorList>
            <person name="Burstein D."/>
            <person name="Amaro F."/>
            <person name="Zusman T."/>
            <person name="Lifshitz Z."/>
            <person name="Cohen O."/>
            <person name="Gilbert J.A."/>
            <person name="Pupko T."/>
            <person name="Shuman H.A."/>
            <person name="Segal G."/>
        </authorList>
    </citation>
    <scope>NUCLEOTIDE SEQUENCE [LARGE SCALE GENOMIC DNA]</scope>
    <source>
        <strain evidence="2 3">CDC#1442-AUS-E</strain>
    </source>
</reference>
<proteinExistence type="predicted"/>
<evidence type="ECO:0000313" key="2">
    <source>
        <dbReference type="EMBL" id="KTD47921.1"/>
    </source>
</evidence>
<feature type="chain" id="PRO_5006916917" description="DUF4189 domain-containing protein" evidence="1">
    <location>
        <begin position="22"/>
        <end position="145"/>
    </location>
</feature>
<dbReference type="STRING" id="45073.Lqui_2185"/>
<evidence type="ECO:0008006" key="4">
    <source>
        <dbReference type="Google" id="ProtNLM"/>
    </source>
</evidence>
<feature type="signal peptide" evidence="1">
    <location>
        <begin position="1"/>
        <end position="21"/>
    </location>
</feature>
<name>A0A0W0XSZ2_9GAMM</name>
<keyword evidence="1" id="KW-0732">Signal</keyword>
<evidence type="ECO:0000256" key="1">
    <source>
        <dbReference type="SAM" id="SignalP"/>
    </source>
</evidence>
<dbReference type="EMBL" id="LNYS01000018">
    <property type="protein sequence ID" value="KTD47921.1"/>
    <property type="molecule type" value="Genomic_DNA"/>
</dbReference>
<evidence type="ECO:0000313" key="3">
    <source>
        <dbReference type="Proteomes" id="UP000054618"/>
    </source>
</evidence>
<comment type="caution">
    <text evidence="2">The sequence shown here is derived from an EMBL/GenBank/DDBJ whole genome shotgun (WGS) entry which is preliminary data.</text>
</comment>
<accession>A0A0W0XSZ2</accession>
<dbReference type="OrthoDB" id="5652118at2"/>
<dbReference type="RefSeq" id="WP_058508275.1">
    <property type="nucleotide sequence ID" value="NZ_CAAAIK010000024.1"/>
</dbReference>
<organism evidence="2 3">
    <name type="scientific">Legionella quinlivanii</name>
    <dbReference type="NCBI Taxonomy" id="45073"/>
    <lineage>
        <taxon>Bacteria</taxon>
        <taxon>Pseudomonadati</taxon>
        <taxon>Pseudomonadota</taxon>
        <taxon>Gammaproteobacteria</taxon>
        <taxon>Legionellales</taxon>
        <taxon>Legionellaceae</taxon>
        <taxon>Legionella</taxon>
    </lineage>
</organism>
<dbReference type="Proteomes" id="UP000054618">
    <property type="component" value="Unassembled WGS sequence"/>
</dbReference>
<dbReference type="PATRIC" id="fig|45073.5.peg.2306"/>
<dbReference type="AlphaFoldDB" id="A0A0W0XSZ2"/>
<gene>
    <name evidence="2" type="ORF">Lqui_2185</name>
</gene>
<sequence length="145" mass="16398">MRKSGWLLGLFFSGFAFQVHAAVFISYKEIWHCHAHDYTDQRFIALSSNEWTALRNAKLLCKSQSKQPNTCTISREDCDAMVNGVSVRPLWQCTAMDSLAHVWKSGIYRVADNAINGAKTRCYSHSAVPSTCHVNHLTCKNLNPY</sequence>